<keyword evidence="1" id="KW-0472">Membrane</keyword>
<reference evidence="2 3" key="1">
    <citation type="journal article" date="2012" name="Gene">
        <title>Sequence of Leptospira santarosai serovar Shermani genome and prediction of virulence-associated genes.</title>
        <authorList>
            <person name="Chou L.F."/>
            <person name="Chen Y.T."/>
            <person name="Lu C.W."/>
            <person name="Ko Y.C."/>
            <person name="Tang C.Y."/>
            <person name="Pan M.J."/>
            <person name="Tian Y.C."/>
            <person name="Chiu C.H."/>
            <person name="Hung C.C."/>
            <person name="Yang C.W."/>
        </authorList>
    </citation>
    <scope>NUCLEOTIDE SEQUENCE [LARGE SCALE GENOMIC DNA]</scope>
    <source>
        <strain evidence="2">LT 821</strain>
    </source>
</reference>
<dbReference type="KEGG" id="lst:LSS_23365"/>
<proteinExistence type="predicted"/>
<dbReference type="AlphaFoldDB" id="A0A097ET41"/>
<reference evidence="2 3" key="2">
    <citation type="journal article" date="2014" name="Emerg. Microbes Infect.">
        <title>Potential impact on kidney infection: a whole-genome analysis of Leptospira santarosai serovar Shermani.</title>
        <authorList>
            <person name="Chou L.F."/>
            <person name="Chen T.W."/>
            <person name="Ko Y.C."/>
            <person name="Pan M.J."/>
            <person name="Tian Y.C."/>
            <person name="Chiu C.H."/>
            <person name="Tang P."/>
            <person name="Hung C.C."/>
            <person name="Yang C.W."/>
        </authorList>
    </citation>
    <scope>NUCLEOTIDE SEQUENCE</scope>
    <source>
        <strain evidence="2 3">LT 821</strain>
    </source>
</reference>
<accession>A0A097ET41</accession>
<feature type="transmembrane region" description="Helical" evidence="1">
    <location>
        <begin position="20"/>
        <end position="48"/>
    </location>
</feature>
<protein>
    <submittedName>
        <fullName evidence="2">Uncharacterized protein</fullName>
    </submittedName>
</protein>
<dbReference type="Proteomes" id="UP000035800">
    <property type="component" value="Chromosome II"/>
</dbReference>
<sequence>MRLRFVFRMNLVNKLITKFGGIFIGILIFLTFCGLFILYSPFVLWIYLASKKADKKKRKKYDSLIQHIKDGNFFCYNNKIKTKTFIEANILPKLQSDIRIIFLDGRIPKSKFDPRNISLLLDHIEDKKGFPYLIKITDGVYKDKSVNNELHNTINQKKDIRLIINSIHSFYSE</sequence>
<gene>
    <name evidence="2" type="ORF">LSS_23365</name>
</gene>
<evidence type="ECO:0000313" key="3">
    <source>
        <dbReference type="Proteomes" id="UP000035800"/>
    </source>
</evidence>
<keyword evidence="1" id="KW-0812">Transmembrane</keyword>
<dbReference type="EMBL" id="CP006695">
    <property type="protein sequence ID" value="AIT11135.1"/>
    <property type="molecule type" value="Genomic_DNA"/>
</dbReference>
<organism evidence="2 3">
    <name type="scientific">Leptospira santarosai serovar Shermani str. LT 821</name>
    <dbReference type="NCBI Taxonomy" id="758847"/>
    <lineage>
        <taxon>Bacteria</taxon>
        <taxon>Pseudomonadati</taxon>
        <taxon>Spirochaetota</taxon>
        <taxon>Spirochaetia</taxon>
        <taxon>Leptospirales</taxon>
        <taxon>Leptospiraceae</taxon>
        <taxon>Leptospira</taxon>
    </lineage>
</organism>
<evidence type="ECO:0000256" key="1">
    <source>
        <dbReference type="SAM" id="Phobius"/>
    </source>
</evidence>
<keyword evidence="1" id="KW-1133">Transmembrane helix</keyword>
<evidence type="ECO:0000313" key="2">
    <source>
        <dbReference type="EMBL" id="AIT11135.1"/>
    </source>
</evidence>
<dbReference type="STRING" id="758847.LSS_23365"/>
<name>A0A097ET41_9LEPT</name>